<evidence type="ECO:0000313" key="2">
    <source>
        <dbReference type="EMBL" id="MBD2152539.1"/>
    </source>
</evidence>
<dbReference type="Gene3D" id="3.40.1350.100">
    <property type="match status" value="2"/>
</dbReference>
<feature type="region of interest" description="Disordered" evidence="1">
    <location>
        <begin position="24"/>
        <end position="56"/>
    </location>
</feature>
<comment type="caution">
    <text evidence="2">The sequence shown here is derived from an EMBL/GenBank/DDBJ whole genome shotgun (WGS) entry which is preliminary data.</text>
</comment>
<dbReference type="Proteomes" id="UP000631421">
    <property type="component" value="Unassembled WGS sequence"/>
</dbReference>
<dbReference type="EMBL" id="JACJPY010000115">
    <property type="protein sequence ID" value="MBD2152539.1"/>
    <property type="molecule type" value="Genomic_DNA"/>
</dbReference>
<dbReference type="InterPro" id="IPR007378">
    <property type="entry name" value="Tic22-like"/>
</dbReference>
<reference evidence="2" key="2">
    <citation type="submission" date="2020-08" db="EMBL/GenBank/DDBJ databases">
        <authorList>
            <person name="Chen M."/>
            <person name="Teng W."/>
            <person name="Zhao L."/>
            <person name="Hu C."/>
            <person name="Zhou Y."/>
            <person name="Han B."/>
            <person name="Song L."/>
            <person name="Shu W."/>
        </authorList>
    </citation>
    <scope>NUCLEOTIDE SEQUENCE</scope>
    <source>
        <strain evidence="2">FACHB-1277</strain>
    </source>
</reference>
<dbReference type="PANTHER" id="PTHR33926:SF4">
    <property type="entry name" value="PROTEIN TIC 22, CHLOROPLASTIC"/>
    <property type="match status" value="1"/>
</dbReference>
<sequence length="293" mass="32615">MIGGAIKRDCPQFQNKLTEYYKSNFSSNSQPATSNPETSVRPSNANLPQSPIRLNNQKFEPESPKILLSANISSSEAQVLEKLNSIPVFIIADATGKPLFGKNDTNSPQVLFFFLNPDDATAYLNWIKNTNPELSENARIIARSLTEAYQTIKKNQDRKDITFQITPSKSSLDSAREILPSQGKFANKLPNIPVFFATGNTNGTNGLLTLTIDGKQTVPYFFDLKDLQSLLNKAMQAQPNVSNSTKIQVTSLYYVLDLMVDAKNGKPNPETERFEFVPSRSAFEYIKQNSSSK</sequence>
<evidence type="ECO:0000256" key="1">
    <source>
        <dbReference type="SAM" id="MobiDB-lite"/>
    </source>
</evidence>
<organism evidence="2 3">
    <name type="scientific">Pseudanabaena cinerea FACHB-1277</name>
    <dbReference type="NCBI Taxonomy" id="2949581"/>
    <lineage>
        <taxon>Bacteria</taxon>
        <taxon>Bacillati</taxon>
        <taxon>Cyanobacteriota</taxon>
        <taxon>Cyanophyceae</taxon>
        <taxon>Pseudanabaenales</taxon>
        <taxon>Pseudanabaenaceae</taxon>
        <taxon>Pseudanabaena</taxon>
        <taxon>Pseudanabaena cinerea</taxon>
    </lineage>
</organism>
<reference evidence="2" key="1">
    <citation type="journal article" date="2015" name="ISME J.">
        <title>Draft Genome Sequence of Streptomyces incarnatus NRRL8089, which Produces the Nucleoside Antibiotic Sinefungin.</title>
        <authorList>
            <person name="Oshima K."/>
            <person name="Hattori M."/>
            <person name="Shimizu H."/>
            <person name="Fukuda K."/>
            <person name="Nemoto M."/>
            <person name="Inagaki K."/>
            <person name="Tamura T."/>
        </authorList>
    </citation>
    <scope>NUCLEOTIDE SEQUENCE</scope>
    <source>
        <strain evidence="2">FACHB-1277</strain>
    </source>
</reference>
<dbReference type="PANTHER" id="PTHR33926">
    <property type="entry name" value="PROTEIN TIC 22, CHLOROPLASTIC"/>
    <property type="match status" value="1"/>
</dbReference>
<proteinExistence type="predicted"/>
<evidence type="ECO:0000313" key="3">
    <source>
        <dbReference type="Proteomes" id="UP000631421"/>
    </source>
</evidence>
<protein>
    <submittedName>
        <fullName evidence="2">Uncharacterized protein</fullName>
    </submittedName>
</protein>
<name>A0A926ZA52_9CYAN</name>
<keyword evidence="3" id="KW-1185">Reference proteome</keyword>
<accession>A0A926ZA52</accession>
<gene>
    <name evidence="2" type="ORF">H6F44_20805</name>
</gene>
<dbReference type="GO" id="GO:0015031">
    <property type="term" value="P:protein transport"/>
    <property type="evidence" value="ECO:0007669"/>
    <property type="project" value="InterPro"/>
</dbReference>
<dbReference type="Pfam" id="PF04278">
    <property type="entry name" value="Tic22"/>
    <property type="match status" value="1"/>
</dbReference>
<dbReference type="AlphaFoldDB" id="A0A926ZA52"/>